<keyword evidence="6 9" id="KW-1133">Transmembrane helix</keyword>
<evidence type="ECO:0000313" key="12">
    <source>
        <dbReference type="Proteomes" id="UP000245998"/>
    </source>
</evidence>
<evidence type="ECO:0000256" key="6">
    <source>
        <dbReference type="ARBA" id="ARBA00022989"/>
    </source>
</evidence>
<comment type="caution">
    <text evidence="11">The sequence shown here is derived from an EMBL/GenBank/DDBJ whole genome shotgun (WGS) entry which is preliminary data.</text>
</comment>
<dbReference type="Pfam" id="PF04290">
    <property type="entry name" value="DctQ"/>
    <property type="match status" value="1"/>
</dbReference>
<dbReference type="Proteomes" id="UP000245998">
    <property type="component" value="Unassembled WGS sequence"/>
</dbReference>
<dbReference type="PANTHER" id="PTHR35011:SF2">
    <property type="entry name" value="2,3-DIKETO-L-GULONATE TRAP TRANSPORTER SMALL PERMEASE PROTEIN YIAM"/>
    <property type="match status" value="1"/>
</dbReference>
<evidence type="ECO:0000256" key="9">
    <source>
        <dbReference type="SAM" id="Phobius"/>
    </source>
</evidence>
<keyword evidence="2" id="KW-0813">Transport</keyword>
<organism evidence="11 12">
    <name type="scientific">Pueribacillus theae</name>
    <dbReference type="NCBI Taxonomy" id="2171751"/>
    <lineage>
        <taxon>Bacteria</taxon>
        <taxon>Bacillati</taxon>
        <taxon>Bacillota</taxon>
        <taxon>Bacilli</taxon>
        <taxon>Bacillales</taxon>
        <taxon>Bacillaceae</taxon>
        <taxon>Pueribacillus</taxon>
    </lineage>
</organism>
<name>A0A2U1JZT2_9BACI</name>
<reference evidence="11 12" key="1">
    <citation type="submission" date="2018-04" db="EMBL/GenBank/DDBJ databases">
        <title>Camelliibacillus theae gen. nov., sp. nov., isolated from Pu'er tea.</title>
        <authorList>
            <person name="Niu L."/>
        </authorList>
    </citation>
    <scope>NUCLEOTIDE SEQUENCE [LARGE SCALE GENOMIC DNA]</scope>
    <source>
        <strain evidence="11 12">T8</strain>
    </source>
</reference>
<keyword evidence="3" id="KW-1003">Cell membrane</keyword>
<keyword evidence="12" id="KW-1185">Reference proteome</keyword>
<feature type="transmembrane region" description="Helical" evidence="9">
    <location>
        <begin position="88"/>
        <end position="109"/>
    </location>
</feature>
<accession>A0A2U1JZT2</accession>
<dbReference type="AlphaFoldDB" id="A0A2U1JZT2"/>
<sequence length="162" mass="18705">MNRIDRSITLLSRYAKYISMFVQAVMMIFITISVIMRKFNHAVLGDYELVQLMLVVLVMLGLAYVQQINGHVSIGLIVDRFSKKTQRFFDGIAYLLIFFFCGLIGIINIQVAIDYFFTLRTTAILKVQLYPFVFLVGIGFIFWSLVALLNLVKVFRPTLEQE</sequence>
<comment type="similarity">
    <text evidence="8">Belongs to the TRAP transporter small permease family.</text>
</comment>
<keyword evidence="4" id="KW-0997">Cell inner membrane</keyword>
<evidence type="ECO:0000256" key="7">
    <source>
        <dbReference type="ARBA" id="ARBA00023136"/>
    </source>
</evidence>
<feature type="transmembrane region" description="Helical" evidence="9">
    <location>
        <begin position="49"/>
        <end position="67"/>
    </location>
</feature>
<keyword evidence="7 9" id="KW-0472">Membrane</keyword>
<dbReference type="EMBL" id="QCZG01000020">
    <property type="protein sequence ID" value="PWA10747.1"/>
    <property type="molecule type" value="Genomic_DNA"/>
</dbReference>
<evidence type="ECO:0000259" key="10">
    <source>
        <dbReference type="Pfam" id="PF04290"/>
    </source>
</evidence>
<dbReference type="RefSeq" id="WP_116554889.1">
    <property type="nucleotide sequence ID" value="NZ_QCZG01000020.1"/>
</dbReference>
<evidence type="ECO:0000256" key="8">
    <source>
        <dbReference type="ARBA" id="ARBA00038436"/>
    </source>
</evidence>
<comment type="subcellular location">
    <subcellularLocation>
        <location evidence="1">Cell inner membrane</location>
        <topology evidence="1">Multi-pass membrane protein</topology>
    </subcellularLocation>
</comment>
<evidence type="ECO:0000313" key="11">
    <source>
        <dbReference type="EMBL" id="PWA10747.1"/>
    </source>
</evidence>
<evidence type="ECO:0000256" key="4">
    <source>
        <dbReference type="ARBA" id="ARBA00022519"/>
    </source>
</evidence>
<proteinExistence type="inferred from homology"/>
<dbReference type="GO" id="GO:0022857">
    <property type="term" value="F:transmembrane transporter activity"/>
    <property type="evidence" value="ECO:0007669"/>
    <property type="project" value="TreeGrafter"/>
</dbReference>
<feature type="transmembrane region" description="Helical" evidence="9">
    <location>
        <begin position="20"/>
        <end position="37"/>
    </location>
</feature>
<evidence type="ECO:0000256" key="1">
    <source>
        <dbReference type="ARBA" id="ARBA00004429"/>
    </source>
</evidence>
<evidence type="ECO:0000256" key="2">
    <source>
        <dbReference type="ARBA" id="ARBA00022448"/>
    </source>
</evidence>
<dbReference type="GO" id="GO:0015740">
    <property type="term" value="P:C4-dicarboxylate transport"/>
    <property type="evidence" value="ECO:0007669"/>
    <property type="project" value="TreeGrafter"/>
</dbReference>
<dbReference type="PANTHER" id="PTHR35011">
    <property type="entry name" value="2,3-DIKETO-L-GULONATE TRAP TRANSPORTER SMALL PERMEASE PROTEIN YIAM"/>
    <property type="match status" value="1"/>
</dbReference>
<dbReference type="OrthoDB" id="2883568at2"/>
<feature type="domain" description="Tripartite ATP-independent periplasmic transporters DctQ component" evidence="10">
    <location>
        <begin position="26"/>
        <end position="156"/>
    </location>
</feature>
<dbReference type="InterPro" id="IPR007387">
    <property type="entry name" value="TRAP_DctQ"/>
</dbReference>
<keyword evidence="5 9" id="KW-0812">Transmembrane</keyword>
<gene>
    <name evidence="11" type="ORF">DCC39_10695</name>
</gene>
<evidence type="ECO:0000256" key="5">
    <source>
        <dbReference type="ARBA" id="ARBA00022692"/>
    </source>
</evidence>
<dbReference type="GO" id="GO:0005886">
    <property type="term" value="C:plasma membrane"/>
    <property type="evidence" value="ECO:0007669"/>
    <property type="project" value="UniProtKB-SubCell"/>
</dbReference>
<feature type="transmembrane region" description="Helical" evidence="9">
    <location>
        <begin position="129"/>
        <end position="152"/>
    </location>
</feature>
<evidence type="ECO:0000256" key="3">
    <source>
        <dbReference type="ARBA" id="ARBA00022475"/>
    </source>
</evidence>
<protein>
    <submittedName>
        <fullName evidence="11">TRAP transporter small permease</fullName>
    </submittedName>
</protein>
<dbReference type="InterPro" id="IPR055348">
    <property type="entry name" value="DctQ"/>
</dbReference>